<dbReference type="PROSITE" id="PS51462">
    <property type="entry name" value="NUDIX"/>
    <property type="match status" value="1"/>
</dbReference>
<evidence type="ECO:0000256" key="10">
    <source>
        <dbReference type="HAMAP-Rule" id="MF_00202"/>
    </source>
</evidence>
<dbReference type="NCBIfam" id="NF002995">
    <property type="entry name" value="PRK03759.1"/>
    <property type="match status" value="1"/>
</dbReference>
<dbReference type="Gene3D" id="3.90.79.10">
    <property type="entry name" value="Nucleoside Triphosphate Pyrophosphohydrolase"/>
    <property type="match status" value="1"/>
</dbReference>
<comment type="catalytic activity">
    <reaction evidence="10">
        <text>isopentenyl diphosphate = dimethylallyl diphosphate</text>
        <dbReference type="Rhea" id="RHEA:23284"/>
        <dbReference type="ChEBI" id="CHEBI:57623"/>
        <dbReference type="ChEBI" id="CHEBI:128769"/>
        <dbReference type="EC" id="5.3.3.2"/>
    </reaction>
</comment>
<dbReference type="EMBL" id="CP060713">
    <property type="protein sequence ID" value="QNN53471.1"/>
    <property type="molecule type" value="Genomic_DNA"/>
</dbReference>
<feature type="active site" evidence="10 11">
    <location>
        <position position="127"/>
    </location>
</feature>
<reference evidence="13 14" key="1">
    <citation type="submission" date="2020-08" db="EMBL/GenBank/DDBJ databases">
        <title>Genome sequence of Nocardioides mesophilus KACC 16243T.</title>
        <authorList>
            <person name="Hyun D.-W."/>
            <person name="Bae J.-W."/>
        </authorList>
    </citation>
    <scope>NUCLEOTIDE SEQUENCE [LARGE SCALE GENOMIC DNA]</scope>
    <source>
        <strain evidence="13 14">KACC 16243</strain>
    </source>
</reference>
<feature type="binding site" evidence="10">
    <location>
        <position position="127"/>
    </location>
    <ligand>
        <name>Mn(2+)</name>
        <dbReference type="ChEBI" id="CHEBI:29035"/>
    </ligand>
</feature>
<comment type="subcellular location">
    <subcellularLocation>
        <location evidence="10">Cytoplasm</location>
    </subcellularLocation>
</comment>
<dbReference type="GO" id="GO:0050992">
    <property type="term" value="P:dimethylallyl diphosphate biosynthetic process"/>
    <property type="evidence" value="ECO:0007669"/>
    <property type="project" value="UniProtKB-UniRule"/>
</dbReference>
<gene>
    <name evidence="10 13" type="primary">idi</name>
    <name evidence="13" type="ORF">H9L09_03210</name>
</gene>
<evidence type="ECO:0000313" key="13">
    <source>
        <dbReference type="EMBL" id="QNN53471.1"/>
    </source>
</evidence>
<proteinExistence type="inferred from homology"/>
<dbReference type="EC" id="5.3.3.2" evidence="3 10"/>
<keyword evidence="8 10" id="KW-0414">Isoprene biosynthesis</keyword>
<dbReference type="HAMAP" id="MF_00202">
    <property type="entry name" value="Idi"/>
    <property type="match status" value="1"/>
</dbReference>
<feature type="domain" description="Nudix hydrolase" evidence="12">
    <location>
        <begin position="41"/>
        <end position="175"/>
    </location>
</feature>
<feature type="binding site" evidence="10">
    <location>
        <position position="80"/>
    </location>
    <ligand>
        <name>Mn(2+)</name>
        <dbReference type="ChEBI" id="CHEBI:29035"/>
    </ligand>
</feature>
<accession>A0A7G9RCZ6</accession>
<keyword evidence="9 10" id="KW-0413">Isomerase</keyword>
<dbReference type="GO" id="GO:0005737">
    <property type="term" value="C:cytoplasm"/>
    <property type="evidence" value="ECO:0007669"/>
    <property type="project" value="UniProtKB-SubCell"/>
</dbReference>
<feature type="binding site" evidence="10">
    <location>
        <position position="98"/>
    </location>
    <ligand>
        <name>Mg(2+)</name>
        <dbReference type="ChEBI" id="CHEBI:18420"/>
    </ligand>
</feature>
<dbReference type="Proteomes" id="UP000515947">
    <property type="component" value="Chromosome"/>
</dbReference>
<evidence type="ECO:0000256" key="11">
    <source>
        <dbReference type="PIRSR" id="PIRSR018427-1"/>
    </source>
</evidence>
<organism evidence="13 14">
    <name type="scientific">Nocardioides mesophilus</name>
    <dbReference type="NCBI Taxonomy" id="433659"/>
    <lineage>
        <taxon>Bacteria</taxon>
        <taxon>Bacillati</taxon>
        <taxon>Actinomycetota</taxon>
        <taxon>Actinomycetes</taxon>
        <taxon>Propionibacteriales</taxon>
        <taxon>Nocardioidaceae</taxon>
        <taxon>Nocardioides</taxon>
    </lineage>
</organism>
<keyword evidence="14" id="KW-1185">Reference proteome</keyword>
<evidence type="ECO:0000256" key="3">
    <source>
        <dbReference type="ARBA" id="ARBA00012057"/>
    </source>
</evidence>
<evidence type="ECO:0000256" key="6">
    <source>
        <dbReference type="ARBA" id="ARBA00022842"/>
    </source>
</evidence>
<comment type="function">
    <text evidence="10">Catalyzes the 1,3-allylic rearrangement of the homoallylic substrate isopentenyl (IPP) to its highly electrophilic allylic isomer, dimethylallyl diphosphate (DMAPP).</text>
</comment>
<feature type="binding site" evidence="10">
    <location>
        <position position="125"/>
    </location>
    <ligand>
        <name>Mn(2+)</name>
        <dbReference type="ChEBI" id="CHEBI:29035"/>
    </ligand>
</feature>
<dbReference type="GO" id="GO:0008299">
    <property type="term" value="P:isoprenoid biosynthetic process"/>
    <property type="evidence" value="ECO:0007669"/>
    <property type="project" value="UniProtKB-UniRule"/>
</dbReference>
<dbReference type="AlphaFoldDB" id="A0A7G9RCZ6"/>
<evidence type="ECO:0000256" key="4">
    <source>
        <dbReference type="ARBA" id="ARBA00022490"/>
    </source>
</evidence>
<feature type="binding site" evidence="10">
    <location>
        <position position="43"/>
    </location>
    <ligand>
        <name>Mn(2+)</name>
        <dbReference type="ChEBI" id="CHEBI:29035"/>
    </ligand>
</feature>
<dbReference type="SUPFAM" id="SSF55811">
    <property type="entry name" value="Nudix"/>
    <property type="match status" value="1"/>
</dbReference>
<evidence type="ECO:0000256" key="9">
    <source>
        <dbReference type="ARBA" id="ARBA00023235"/>
    </source>
</evidence>
<dbReference type="CDD" id="cd02885">
    <property type="entry name" value="NUDIX_IPP_Isomerase"/>
    <property type="match status" value="1"/>
</dbReference>
<dbReference type="InterPro" id="IPR015797">
    <property type="entry name" value="NUDIX_hydrolase-like_dom_sf"/>
</dbReference>
<evidence type="ECO:0000256" key="7">
    <source>
        <dbReference type="ARBA" id="ARBA00023211"/>
    </source>
</evidence>
<evidence type="ECO:0000313" key="14">
    <source>
        <dbReference type="Proteomes" id="UP000515947"/>
    </source>
</evidence>
<keyword evidence="6 10" id="KW-0460">Magnesium</keyword>
<comment type="pathway">
    <text evidence="1 10">Isoprenoid biosynthesis; dimethylallyl diphosphate biosynthesis; dimethylallyl diphosphate from isopentenyl diphosphate: step 1/1.</text>
</comment>
<dbReference type="GO" id="GO:0004452">
    <property type="term" value="F:isopentenyl-diphosphate delta-isomerase activity"/>
    <property type="evidence" value="ECO:0007669"/>
    <property type="project" value="UniProtKB-UniRule"/>
</dbReference>
<dbReference type="KEGG" id="nmes:H9L09_03210"/>
<keyword evidence="4 10" id="KW-0963">Cytoplasm</keyword>
<comment type="similarity">
    <text evidence="2 10">Belongs to the IPP isomerase type 1 family.</text>
</comment>
<feature type="active site" evidence="10 11">
    <location>
        <position position="78"/>
    </location>
</feature>
<dbReference type="InterPro" id="IPR056375">
    <property type="entry name" value="Idi_bact"/>
</dbReference>
<dbReference type="NCBIfam" id="TIGR02150">
    <property type="entry name" value="IPP_isom_1"/>
    <property type="match status" value="1"/>
</dbReference>
<keyword evidence="5 10" id="KW-0479">Metal-binding</keyword>
<dbReference type="InterPro" id="IPR011876">
    <property type="entry name" value="IsopentenylPP_isomerase_typ1"/>
</dbReference>
<comment type="cofactor">
    <cofactor evidence="10">
        <name>Mg(2+)</name>
        <dbReference type="ChEBI" id="CHEBI:18420"/>
    </cofactor>
    <text evidence="10">Binds 1 Mg(2+) ion per subunit. The magnesium ion binds only when substrate is bound.</text>
</comment>
<dbReference type="Pfam" id="PF00293">
    <property type="entry name" value="NUDIX"/>
    <property type="match status" value="1"/>
</dbReference>
<dbReference type="InterPro" id="IPR000086">
    <property type="entry name" value="NUDIX_hydrolase_dom"/>
</dbReference>
<keyword evidence="7 10" id="KW-0464">Manganese</keyword>
<evidence type="ECO:0000256" key="2">
    <source>
        <dbReference type="ARBA" id="ARBA00007579"/>
    </source>
</evidence>
<dbReference type="GO" id="GO:0046872">
    <property type="term" value="F:metal ion binding"/>
    <property type="evidence" value="ECO:0007669"/>
    <property type="project" value="UniProtKB-KW"/>
</dbReference>
<dbReference type="PANTHER" id="PTHR10885:SF0">
    <property type="entry name" value="ISOPENTENYL-DIPHOSPHATE DELTA-ISOMERASE"/>
    <property type="match status" value="1"/>
</dbReference>
<evidence type="ECO:0000256" key="5">
    <source>
        <dbReference type="ARBA" id="ARBA00022723"/>
    </source>
</evidence>
<name>A0A7G9RCZ6_9ACTN</name>
<evidence type="ECO:0000256" key="8">
    <source>
        <dbReference type="ARBA" id="ARBA00023229"/>
    </source>
</evidence>
<dbReference type="PIRSF" id="PIRSF018427">
    <property type="entry name" value="Isopntndiph_ism"/>
    <property type="match status" value="1"/>
</dbReference>
<protein>
    <recommendedName>
        <fullName evidence="3 10">Isopentenyl-diphosphate Delta-isomerase</fullName>
        <shortName evidence="10">IPP isomerase</shortName>
        <ecNumber evidence="3 10">5.3.3.2</ecNumber>
    </recommendedName>
    <alternativeName>
        <fullName evidence="10">IPP:DMAPP isomerase</fullName>
    </alternativeName>
    <alternativeName>
        <fullName evidence="10">Isopentenyl pyrophosphate isomerase</fullName>
    </alternativeName>
</protein>
<evidence type="ECO:0000256" key="1">
    <source>
        <dbReference type="ARBA" id="ARBA00004826"/>
    </source>
</evidence>
<dbReference type="UniPathway" id="UPA00059">
    <property type="reaction ID" value="UER00104"/>
</dbReference>
<feature type="binding site" evidence="10">
    <location>
        <position position="36"/>
    </location>
    <ligand>
        <name>Mn(2+)</name>
        <dbReference type="ChEBI" id="CHEBI:29035"/>
    </ligand>
</feature>
<dbReference type="PANTHER" id="PTHR10885">
    <property type="entry name" value="ISOPENTENYL-DIPHOSPHATE DELTA-ISOMERASE"/>
    <property type="match status" value="1"/>
</dbReference>
<sequence length="208" mass="22981">MTTTDSTSPAPSGVEEVVLLDEAGHRVGTAAKADVHHRDTPLHLAFSCYVFDSAGRLLLSRRALDKATFPGVWSNSFCGHPAPDEDVRDALHRRARQELGIGLRDLEPALPRFRYVAAMRNGVRENELCPVFTALTADDVRPDATEVADTEWVPWAAFRDEVLAGVRDVSSWCIEQVTELARREVGPGRFATAGWTELPPAMRPRPRP</sequence>
<dbReference type="RefSeq" id="WP_187579313.1">
    <property type="nucleotide sequence ID" value="NZ_CP060713.1"/>
</dbReference>
<comment type="cofactor">
    <cofactor evidence="10">
        <name>Mn(2+)</name>
        <dbReference type="ChEBI" id="CHEBI:29035"/>
    </cofactor>
    <text evidence="10">Binds 1 Mn(2+) ion per subunit.</text>
</comment>
<evidence type="ECO:0000259" key="12">
    <source>
        <dbReference type="PROSITE" id="PS51462"/>
    </source>
</evidence>